<reference evidence="2" key="1">
    <citation type="journal article" date="2024" name="Proc. Natl. Acad. Sci. U.S.A.">
        <title>Extraordinary preservation of gene collinearity over three hundred million years revealed in homosporous lycophytes.</title>
        <authorList>
            <person name="Li C."/>
            <person name="Wickell D."/>
            <person name="Kuo L.Y."/>
            <person name="Chen X."/>
            <person name="Nie B."/>
            <person name="Liao X."/>
            <person name="Peng D."/>
            <person name="Ji J."/>
            <person name="Jenkins J."/>
            <person name="Williams M."/>
            <person name="Shu S."/>
            <person name="Plott C."/>
            <person name="Barry K."/>
            <person name="Rajasekar S."/>
            <person name="Grimwood J."/>
            <person name="Han X."/>
            <person name="Sun S."/>
            <person name="Hou Z."/>
            <person name="He W."/>
            <person name="Dai G."/>
            <person name="Sun C."/>
            <person name="Schmutz J."/>
            <person name="Leebens-Mack J.H."/>
            <person name="Li F.W."/>
            <person name="Wang L."/>
        </authorList>
    </citation>
    <scope>NUCLEOTIDE SEQUENCE [LARGE SCALE GENOMIC DNA]</scope>
    <source>
        <strain evidence="2">cv. PW_Plant_1</strain>
    </source>
</reference>
<organism evidence="1 2">
    <name type="scientific">Diphasiastrum complanatum</name>
    <name type="common">Issler's clubmoss</name>
    <name type="synonym">Lycopodium complanatum</name>
    <dbReference type="NCBI Taxonomy" id="34168"/>
    <lineage>
        <taxon>Eukaryota</taxon>
        <taxon>Viridiplantae</taxon>
        <taxon>Streptophyta</taxon>
        <taxon>Embryophyta</taxon>
        <taxon>Tracheophyta</taxon>
        <taxon>Lycopodiopsida</taxon>
        <taxon>Lycopodiales</taxon>
        <taxon>Lycopodiaceae</taxon>
        <taxon>Lycopodioideae</taxon>
        <taxon>Diphasiastrum</taxon>
    </lineage>
</organism>
<dbReference type="Proteomes" id="UP001162992">
    <property type="component" value="Chromosome 13"/>
</dbReference>
<comment type="caution">
    <text evidence="1">The sequence shown here is derived from an EMBL/GenBank/DDBJ whole genome shotgun (WGS) entry which is preliminary data.</text>
</comment>
<protein>
    <submittedName>
        <fullName evidence="1">Uncharacterized protein</fullName>
    </submittedName>
</protein>
<dbReference type="EMBL" id="CM055104">
    <property type="protein sequence ID" value="KAJ7532401.1"/>
    <property type="molecule type" value="Genomic_DNA"/>
</dbReference>
<name>A0ACC2BRM6_DIPCM</name>
<proteinExistence type="predicted"/>
<accession>A0ACC2BRM6</accession>
<evidence type="ECO:0000313" key="2">
    <source>
        <dbReference type="Proteomes" id="UP001162992"/>
    </source>
</evidence>
<sequence>MAVTRLLILCSLLLAWDAIDAAGAQNSKAILAPPVGNSLVLKSRTKNGRQIYRCSLGEWLPVGANADLVKASNPSIPVGAYSSLFFQGNSTISATWILSNPAGDAAESGYNSSSVSGKEIATAPSGGFISEALLQATSHQFNGVASLISYVQRLFPQGGNPPLQQTCVQDALILEVPFDAEFWFWQQDLTPPVTPSAMSIHTERVVQGLFGEGVVSYRYNGNSWQQMQAQATLYDLPGGTVTGKYFVQAPPVYGRAGSYWWQASNPNGFQVFGKDQCKPVPVDQNCLAWSLVSVTSYSSPDTSLGAYTHVQMVSTRGGLPPSHLNFVAVTGMLIRAPFSAVFWFYTKS</sequence>
<gene>
    <name evidence="1" type="ORF">O6H91_13G002300</name>
</gene>
<keyword evidence="2" id="KW-1185">Reference proteome</keyword>
<evidence type="ECO:0000313" key="1">
    <source>
        <dbReference type="EMBL" id="KAJ7532401.1"/>
    </source>
</evidence>